<organism evidence="5 6">
    <name type="scientific">Linum trigynum</name>
    <dbReference type="NCBI Taxonomy" id="586398"/>
    <lineage>
        <taxon>Eukaryota</taxon>
        <taxon>Viridiplantae</taxon>
        <taxon>Streptophyta</taxon>
        <taxon>Embryophyta</taxon>
        <taxon>Tracheophyta</taxon>
        <taxon>Spermatophyta</taxon>
        <taxon>Magnoliopsida</taxon>
        <taxon>eudicotyledons</taxon>
        <taxon>Gunneridae</taxon>
        <taxon>Pentapetalae</taxon>
        <taxon>rosids</taxon>
        <taxon>fabids</taxon>
        <taxon>Malpighiales</taxon>
        <taxon>Linaceae</taxon>
        <taxon>Linum</taxon>
    </lineage>
</organism>
<proteinExistence type="predicted"/>
<evidence type="ECO:0000313" key="6">
    <source>
        <dbReference type="Proteomes" id="UP001497516"/>
    </source>
</evidence>
<dbReference type="Proteomes" id="UP001497516">
    <property type="component" value="Chromosome 1"/>
</dbReference>
<keyword evidence="1" id="KW-0489">Methyltransferase</keyword>
<keyword evidence="2" id="KW-0808">Transferase</keyword>
<keyword evidence="3" id="KW-0949">S-adenosyl-L-methionine</keyword>
<dbReference type="GO" id="GO:0008276">
    <property type="term" value="F:protein methyltransferase activity"/>
    <property type="evidence" value="ECO:0007669"/>
    <property type="project" value="InterPro"/>
</dbReference>
<reference evidence="5 6" key="1">
    <citation type="submission" date="2024-04" db="EMBL/GenBank/DDBJ databases">
        <authorList>
            <person name="Fracassetti M."/>
        </authorList>
    </citation>
    <scope>NUCLEOTIDE SEQUENCE [LARGE SCALE GENOMIC DNA]</scope>
</reference>
<dbReference type="Gene3D" id="3.40.50.150">
    <property type="entry name" value="Vaccinia Virus protein VP39"/>
    <property type="match status" value="1"/>
</dbReference>
<feature type="domain" description="Methyltransferase small" evidence="4">
    <location>
        <begin position="167"/>
        <end position="257"/>
    </location>
</feature>
<dbReference type="GO" id="GO:0008757">
    <property type="term" value="F:S-adenosylmethionine-dependent methyltransferase activity"/>
    <property type="evidence" value="ECO:0007669"/>
    <property type="project" value="UniProtKB-ARBA"/>
</dbReference>
<dbReference type="PANTHER" id="PTHR47441">
    <property type="match status" value="1"/>
</dbReference>
<dbReference type="InterPro" id="IPR002052">
    <property type="entry name" value="DNA_methylase_N6_adenine_CS"/>
</dbReference>
<dbReference type="SUPFAM" id="SSF53335">
    <property type="entry name" value="S-adenosyl-L-methionine-dependent methyltransferases"/>
    <property type="match status" value="1"/>
</dbReference>
<dbReference type="InterPro" id="IPR004556">
    <property type="entry name" value="HemK-like"/>
</dbReference>
<sequence>MQLSFARACFHSRPICSAPRQLSTVVPKPQIPLFERPPIHAATSLQLQKWHEWAKTLASSVGSSFVEADNGPDSTLLCRELNWLLEDAIEHPSSLRHASKEGVCENVKLRVSLDDLYNLWKDRIENRRPLQYLVGCEHWRDLVLSVQEGVLIPRPETELIVDLVEELVSRTDDLRKGTWADLGTGSGALAIGIGKVLGSSGSVIATDVSPLAVSVANFNVQRYSLQDLIEVRQGSWFEPLGNLEGKLSGLVSNPPYIPSNHMPHLQAEVGRHEPKLALDGGDCGMDSLLLLSAGAAKMLRAGGFFAFETNGEEQCKYLVEYIQREISGSFCNLNIVPDFAGIERFVTGFHQ</sequence>
<evidence type="ECO:0000256" key="1">
    <source>
        <dbReference type="ARBA" id="ARBA00022603"/>
    </source>
</evidence>
<dbReference type="Pfam" id="PF05175">
    <property type="entry name" value="MTS"/>
    <property type="match status" value="1"/>
</dbReference>
<dbReference type="PANTHER" id="PTHR47441:SF3">
    <property type="entry name" value="RELEASE FACTOR GLUTAMINE METHYLTRANSFERASE"/>
    <property type="match status" value="1"/>
</dbReference>
<dbReference type="CDD" id="cd02440">
    <property type="entry name" value="AdoMet_MTases"/>
    <property type="match status" value="1"/>
</dbReference>
<dbReference type="PROSITE" id="PS00092">
    <property type="entry name" value="N6_MTASE"/>
    <property type="match status" value="1"/>
</dbReference>
<dbReference type="InterPro" id="IPR007848">
    <property type="entry name" value="Small_mtfrase_dom"/>
</dbReference>
<dbReference type="InterPro" id="IPR052663">
    <property type="entry name" value="RF_glutamine_MTase_cyano"/>
</dbReference>
<dbReference type="InterPro" id="IPR029063">
    <property type="entry name" value="SAM-dependent_MTases_sf"/>
</dbReference>
<dbReference type="GO" id="GO:0032259">
    <property type="term" value="P:methylation"/>
    <property type="evidence" value="ECO:0007669"/>
    <property type="project" value="UniProtKB-KW"/>
</dbReference>
<evidence type="ECO:0000256" key="3">
    <source>
        <dbReference type="ARBA" id="ARBA00022691"/>
    </source>
</evidence>
<dbReference type="NCBIfam" id="TIGR00536">
    <property type="entry name" value="hemK_fam"/>
    <property type="match status" value="1"/>
</dbReference>
<evidence type="ECO:0000259" key="4">
    <source>
        <dbReference type="Pfam" id="PF05175"/>
    </source>
</evidence>
<name>A0AAV2CMQ3_9ROSI</name>
<keyword evidence="6" id="KW-1185">Reference proteome</keyword>
<evidence type="ECO:0000313" key="5">
    <source>
        <dbReference type="EMBL" id="CAL1357849.1"/>
    </source>
</evidence>
<accession>A0AAV2CMQ3</accession>
<dbReference type="EMBL" id="OZ034813">
    <property type="protein sequence ID" value="CAL1357849.1"/>
    <property type="molecule type" value="Genomic_DNA"/>
</dbReference>
<dbReference type="GO" id="GO:0003676">
    <property type="term" value="F:nucleic acid binding"/>
    <property type="evidence" value="ECO:0007669"/>
    <property type="project" value="InterPro"/>
</dbReference>
<evidence type="ECO:0000256" key="2">
    <source>
        <dbReference type="ARBA" id="ARBA00022679"/>
    </source>
</evidence>
<dbReference type="AlphaFoldDB" id="A0AAV2CMQ3"/>
<protein>
    <recommendedName>
        <fullName evidence="4">Methyltransferase small domain-containing protein</fullName>
    </recommendedName>
</protein>
<gene>
    <name evidence="5" type="ORF">LTRI10_LOCUS5449</name>
</gene>